<sequence length="199" mass="21282">MTAIKICGLMRQADITAVNAAMPEYAGFVFAGGRHHLTPDQARPLIAALAPMITPVGVFKDNSAAEINAALTTGIQVVQLHGNEDEDLVRRLQARGVRVIRAFVGQPTSIPDTAADYVMLDAGAGSGKQLDWFRIPRPRQPLFLAGGITPDNIDQAIQAVHPDVIDVSSGAETNGLKDSHKINALVASAHQQERIVSYE</sequence>
<keyword evidence="5 9" id="KW-0028">Amino-acid biosynthesis</keyword>
<evidence type="ECO:0000313" key="12">
    <source>
        <dbReference type="Proteomes" id="UP001220377"/>
    </source>
</evidence>
<evidence type="ECO:0000256" key="7">
    <source>
        <dbReference type="ARBA" id="ARBA00023141"/>
    </source>
</evidence>
<proteinExistence type="inferred from homology"/>
<organism evidence="11 12">
    <name type="scientific">Lacticaseibacillus pabuli</name>
    <dbReference type="NCBI Taxonomy" id="3025672"/>
    <lineage>
        <taxon>Bacteria</taxon>
        <taxon>Bacillati</taxon>
        <taxon>Bacillota</taxon>
        <taxon>Bacilli</taxon>
        <taxon>Lactobacillales</taxon>
        <taxon>Lactobacillaceae</taxon>
        <taxon>Lacticaseibacillus</taxon>
    </lineage>
</organism>
<dbReference type="RefSeq" id="WP_274260661.1">
    <property type="nucleotide sequence ID" value="NZ_CP117884.1"/>
</dbReference>
<comment type="catalytic activity">
    <reaction evidence="1 9">
        <text>N-(5-phospho-beta-D-ribosyl)anthranilate = 1-(2-carboxyphenylamino)-1-deoxy-D-ribulose 5-phosphate</text>
        <dbReference type="Rhea" id="RHEA:21540"/>
        <dbReference type="ChEBI" id="CHEBI:18277"/>
        <dbReference type="ChEBI" id="CHEBI:58613"/>
        <dbReference type="EC" id="5.3.1.24"/>
    </reaction>
</comment>
<evidence type="ECO:0000313" key="11">
    <source>
        <dbReference type="EMBL" id="WDF82901.1"/>
    </source>
</evidence>
<comment type="pathway">
    <text evidence="2 9">Amino-acid biosynthesis; L-tryptophan biosynthesis; L-tryptophan from chorismate: step 3/5.</text>
</comment>
<keyword evidence="7 9" id="KW-0057">Aromatic amino acid biosynthesis</keyword>
<dbReference type="EMBL" id="CP117884">
    <property type="protein sequence ID" value="WDF82901.1"/>
    <property type="molecule type" value="Genomic_DNA"/>
</dbReference>
<evidence type="ECO:0000256" key="5">
    <source>
        <dbReference type="ARBA" id="ARBA00022605"/>
    </source>
</evidence>
<dbReference type="InterPro" id="IPR011060">
    <property type="entry name" value="RibuloseP-bd_barrel"/>
</dbReference>
<reference evidence="11 12" key="1">
    <citation type="submission" date="2023-02" db="EMBL/GenBank/DDBJ databases">
        <title>Genome sequence of Lacticaseibacillus sp. KACC 23028.</title>
        <authorList>
            <person name="Kim S."/>
            <person name="Heo J."/>
            <person name="Kwon S.-W."/>
        </authorList>
    </citation>
    <scope>NUCLEOTIDE SEQUENCE [LARGE SCALE GENOMIC DNA]</scope>
    <source>
        <strain evidence="11 12">KACC 23028</strain>
    </source>
</reference>
<comment type="similarity">
    <text evidence="9">Belongs to the TrpF family.</text>
</comment>
<dbReference type="PANTHER" id="PTHR42894:SF1">
    <property type="entry name" value="N-(5'-PHOSPHORIBOSYL)ANTHRANILATE ISOMERASE"/>
    <property type="match status" value="1"/>
</dbReference>
<dbReference type="InterPro" id="IPR001240">
    <property type="entry name" value="PRAI_dom"/>
</dbReference>
<dbReference type="CDD" id="cd00405">
    <property type="entry name" value="PRAI"/>
    <property type="match status" value="1"/>
</dbReference>
<evidence type="ECO:0000256" key="8">
    <source>
        <dbReference type="ARBA" id="ARBA00023235"/>
    </source>
</evidence>
<dbReference type="Proteomes" id="UP001220377">
    <property type="component" value="Chromosome"/>
</dbReference>
<keyword evidence="12" id="KW-1185">Reference proteome</keyword>
<name>A0ABY7WT26_9LACO</name>
<dbReference type="HAMAP" id="MF_00135">
    <property type="entry name" value="PRAI"/>
    <property type="match status" value="1"/>
</dbReference>
<dbReference type="GO" id="GO:0016853">
    <property type="term" value="F:isomerase activity"/>
    <property type="evidence" value="ECO:0007669"/>
    <property type="project" value="UniProtKB-KW"/>
</dbReference>
<gene>
    <name evidence="9" type="primary">trpF</name>
    <name evidence="11" type="ORF">PQ472_01270</name>
</gene>
<dbReference type="InterPro" id="IPR013785">
    <property type="entry name" value="Aldolase_TIM"/>
</dbReference>
<evidence type="ECO:0000256" key="2">
    <source>
        <dbReference type="ARBA" id="ARBA00004664"/>
    </source>
</evidence>
<evidence type="ECO:0000256" key="1">
    <source>
        <dbReference type="ARBA" id="ARBA00001164"/>
    </source>
</evidence>
<protein>
    <recommendedName>
        <fullName evidence="4 9">N-(5'-phosphoribosyl)anthranilate isomerase</fullName>
        <shortName evidence="9">PRAI</shortName>
        <ecNumber evidence="3 9">5.3.1.24</ecNumber>
    </recommendedName>
</protein>
<evidence type="ECO:0000256" key="3">
    <source>
        <dbReference type="ARBA" id="ARBA00012572"/>
    </source>
</evidence>
<dbReference type="InterPro" id="IPR044643">
    <property type="entry name" value="TrpF_fam"/>
</dbReference>
<dbReference type="SUPFAM" id="SSF51366">
    <property type="entry name" value="Ribulose-phoshate binding barrel"/>
    <property type="match status" value="1"/>
</dbReference>
<evidence type="ECO:0000256" key="6">
    <source>
        <dbReference type="ARBA" id="ARBA00022822"/>
    </source>
</evidence>
<keyword evidence="8 9" id="KW-0413">Isomerase</keyword>
<keyword evidence="6 9" id="KW-0822">Tryptophan biosynthesis</keyword>
<evidence type="ECO:0000256" key="9">
    <source>
        <dbReference type="HAMAP-Rule" id="MF_00135"/>
    </source>
</evidence>
<evidence type="ECO:0000256" key="4">
    <source>
        <dbReference type="ARBA" id="ARBA00022272"/>
    </source>
</evidence>
<accession>A0ABY7WT26</accession>
<feature type="domain" description="N-(5'phosphoribosyl) anthranilate isomerase (PRAI)" evidence="10">
    <location>
        <begin position="4"/>
        <end position="186"/>
    </location>
</feature>
<dbReference type="Pfam" id="PF00697">
    <property type="entry name" value="PRAI"/>
    <property type="match status" value="1"/>
</dbReference>
<dbReference type="EC" id="5.3.1.24" evidence="3 9"/>
<dbReference type="PANTHER" id="PTHR42894">
    <property type="entry name" value="N-(5'-PHOSPHORIBOSYL)ANTHRANILATE ISOMERASE"/>
    <property type="match status" value="1"/>
</dbReference>
<dbReference type="Gene3D" id="3.20.20.70">
    <property type="entry name" value="Aldolase class I"/>
    <property type="match status" value="1"/>
</dbReference>
<evidence type="ECO:0000259" key="10">
    <source>
        <dbReference type="Pfam" id="PF00697"/>
    </source>
</evidence>